<dbReference type="KEGG" id="pfy:PFICI_02759"/>
<name>W3XFG1_PESFW</name>
<dbReference type="InterPro" id="IPR013320">
    <property type="entry name" value="ConA-like_dom_sf"/>
</dbReference>
<feature type="domain" description="Glycosyl hydrolase family 32 C-terminal" evidence="6">
    <location>
        <begin position="517"/>
        <end position="656"/>
    </location>
</feature>
<dbReference type="GO" id="GO:0005987">
    <property type="term" value="P:sucrose catabolic process"/>
    <property type="evidence" value="ECO:0007669"/>
    <property type="project" value="TreeGrafter"/>
</dbReference>
<organism evidence="7 8">
    <name type="scientific">Pestalotiopsis fici (strain W106-1 / CGMCC3.15140)</name>
    <dbReference type="NCBI Taxonomy" id="1229662"/>
    <lineage>
        <taxon>Eukaryota</taxon>
        <taxon>Fungi</taxon>
        <taxon>Dikarya</taxon>
        <taxon>Ascomycota</taxon>
        <taxon>Pezizomycotina</taxon>
        <taxon>Sordariomycetes</taxon>
        <taxon>Xylariomycetidae</taxon>
        <taxon>Amphisphaeriales</taxon>
        <taxon>Sporocadaceae</taxon>
        <taxon>Pestalotiopsis</taxon>
    </lineage>
</organism>
<dbReference type="InterPro" id="IPR001362">
    <property type="entry name" value="Glyco_hydro_32"/>
</dbReference>
<dbReference type="Proteomes" id="UP000030651">
    <property type="component" value="Unassembled WGS sequence"/>
</dbReference>
<dbReference type="InterPro" id="IPR013148">
    <property type="entry name" value="Glyco_hydro_32_N"/>
</dbReference>
<dbReference type="SMART" id="SM00640">
    <property type="entry name" value="Glyco_32"/>
    <property type="match status" value="1"/>
</dbReference>
<evidence type="ECO:0000313" key="7">
    <source>
        <dbReference type="EMBL" id="ETS84734.1"/>
    </source>
</evidence>
<sequence length="732" mass="81351">MLQSAAFSGLAAGLANATNHTFGARSALVPDFTQPPPTNLSIYTNASLWEQWRPKAHFIHPSNSVGDPTAFWMDDNGTIHLSALYSFIRGIENSTYFTQSIAGSTTQDLLHFKDHNTYKNPVSIGAGNEVDFLADFDGSVIPHGYNGLPTLIWTAVKGLPISWSIDYHDGYESQALAYSEDNGDTWIKPEEGANIPVITAPPYIGNVVTGFRDPWVVQGKQFDDLLSPNGTWNYTEAPWYISVSGGIHGDGPRLFFYRQSELNNFTSWDYLGPILQEKVNSTFVQPGSGWAGSDESDGSNYETSQLTTLGHEGDDEDGLGLITMGAESGRKDHSYHWSLYRVGHWARSEHNESVILNTTFEGVVDWGLGYACTGVQNKTDLRRYTLCVIGEDQIEDLKYQTEYSGALTLPRELFIKDIENVVDSSLVRMRASWAVKTGHLKTAVPTENNGRIGAKSDGTVDLTTLGIRPAKELAAFRAQAEKSFVVNQTEVVFAPSRNNSGDEITVKDGEHQIYRALEQSPDSRHFELETTISFPNASLRSEDYGSFSAGISIFRSVKGVEPGSDRFEDVSVVYRPANESIMIQRNTAITNSTVNRAPEVGKLRLWERRVNGTTQLDDLKMRVFLDGSTLEVYVNEVLAISTRAYYWFPDSTRVGYVYNTPEGFSKNDADAKVTFKETSWWQGLVDAYPERPKDKWELIRQLMGYPEPANNPNNDTIIYQGVGDAPAFPVLP</sequence>
<dbReference type="EMBL" id="KI912110">
    <property type="protein sequence ID" value="ETS84734.1"/>
    <property type="molecule type" value="Genomic_DNA"/>
</dbReference>
<proteinExistence type="inferred from homology"/>
<dbReference type="RefSeq" id="XP_007829531.1">
    <property type="nucleotide sequence ID" value="XM_007831340.1"/>
</dbReference>
<accession>W3XFG1</accession>
<dbReference type="STRING" id="1229662.W3XFG1"/>
<dbReference type="PANTHER" id="PTHR42800:SF3">
    <property type="entry name" value="GLYCOSYL HYDROLASE FAMILY 32 N-TERMINAL DOMAIN-CONTAINING PROTEIN"/>
    <property type="match status" value="1"/>
</dbReference>
<protein>
    <recommendedName>
        <fullName evidence="9">Glycosyl hydrolase family 32 C-terminal domain-containing protein</fullName>
    </recommendedName>
</protein>
<evidence type="ECO:0008006" key="9">
    <source>
        <dbReference type="Google" id="ProtNLM"/>
    </source>
</evidence>
<dbReference type="Gene3D" id="2.115.10.20">
    <property type="entry name" value="Glycosyl hydrolase domain, family 43"/>
    <property type="match status" value="1"/>
</dbReference>
<dbReference type="HOGENOM" id="CLU_013784_3_0_1"/>
<evidence type="ECO:0000256" key="1">
    <source>
        <dbReference type="ARBA" id="ARBA00009902"/>
    </source>
</evidence>
<gene>
    <name evidence="7" type="ORF">PFICI_02759</name>
</gene>
<feature type="domain" description="Glycosyl hydrolase family 32 N-terminal" evidence="5">
    <location>
        <begin position="103"/>
        <end position="417"/>
    </location>
</feature>
<reference evidence="8" key="1">
    <citation type="journal article" date="2015" name="BMC Genomics">
        <title>Genomic and transcriptomic analysis of the endophytic fungus Pestalotiopsis fici reveals its lifestyle and high potential for synthesis of natural products.</title>
        <authorList>
            <person name="Wang X."/>
            <person name="Zhang X."/>
            <person name="Liu L."/>
            <person name="Xiang M."/>
            <person name="Wang W."/>
            <person name="Sun X."/>
            <person name="Che Y."/>
            <person name="Guo L."/>
            <person name="Liu G."/>
            <person name="Guo L."/>
            <person name="Wang C."/>
            <person name="Yin W.B."/>
            <person name="Stadler M."/>
            <person name="Zhang X."/>
            <person name="Liu X."/>
        </authorList>
    </citation>
    <scope>NUCLEOTIDE SEQUENCE [LARGE SCALE GENOMIC DNA]</scope>
    <source>
        <strain evidence="8">W106-1 / CGMCC3.15140</strain>
    </source>
</reference>
<dbReference type="OMA" id="HWARSEH"/>
<dbReference type="GeneID" id="19267772"/>
<dbReference type="AlphaFoldDB" id="W3XFG1"/>
<dbReference type="InterPro" id="IPR013189">
    <property type="entry name" value="Glyco_hydro_32_C"/>
</dbReference>
<dbReference type="GO" id="GO:0005737">
    <property type="term" value="C:cytoplasm"/>
    <property type="evidence" value="ECO:0007669"/>
    <property type="project" value="TreeGrafter"/>
</dbReference>
<dbReference type="OrthoDB" id="202537at2759"/>
<dbReference type="CDD" id="cd18621">
    <property type="entry name" value="GH32_XdINV-like"/>
    <property type="match status" value="1"/>
</dbReference>
<comment type="similarity">
    <text evidence="1 4">Belongs to the glycosyl hydrolase 32 family.</text>
</comment>
<keyword evidence="8" id="KW-1185">Reference proteome</keyword>
<evidence type="ECO:0000313" key="8">
    <source>
        <dbReference type="Proteomes" id="UP000030651"/>
    </source>
</evidence>
<dbReference type="Pfam" id="PF00251">
    <property type="entry name" value="Glyco_hydro_32N"/>
    <property type="match status" value="1"/>
</dbReference>
<dbReference type="InterPro" id="IPR023296">
    <property type="entry name" value="Glyco_hydro_beta-prop_sf"/>
</dbReference>
<dbReference type="eggNOG" id="ENOG502R5N9">
    <property type="taxonomic scope" value="Eukaryota"/>
</dbReference>
<evidence type="ECO:0000259" key="5">
    <source>
        <dbReference type="Pfam" id="PF00251"/>
    </source>
</evidence>
<evidence type="ECO:0000256" key="4">
    <source>
        <dbReference type="RuleBase" id="RU362110"/>
    </source>
</evidence>
<dbReference type="SUPFAM" id="SSF49899">
    <property type="entry name" value="Concanavalin A-like lectins/glucanases"/>
    <property type="match status" value="1"/>
</dbReference>
<dbReference type="SUPFAM" id="SSF75005">
    <property type="entry name" value="Arabinanase/levansucrase/invertase"/>
    <property type="match status" value="1"/>
</dbReference>
<evidence type="ECO:0000256" key="3">
    <source>
        <dbReference type="ARBA" id="ARBA00023295"/>
    </source>
</evidence>
<dbReference type="GO" id="GO:0004575">
    <property type="term" value="F:sucrose alpha-glucosidase activity"/>
    <property type="evidence" value="ECO:0007669"/>
    <property type="project" value="TreeGrafter"/>
</dbReference>
<dbReference type="InParanoid" id="W3XFG1"/>
<dbReference type="PANTHER" id="PTHR42800">
    <property type="entry name" value="EXOINULINASE INUD (AFU_ORTHOLOGUE AFUA_5G00480)"/>
    <property type="match status" value="1"/>
</dbReference>
<keyword evidence="2 4" id="KW-0378">Hydrolase</keyword>
<dbReference type="Gene3D" id="2.60.120.560">
    <property type="entry name" value="Exo-inulinase, domain 1"/>
    <property type="match status" value="1"/>
</dbReference>
<evidence type="ECO:0000259" key="6">
    <source>
        <dbReference type="Pfam" id="PF08244"/>
    </source>
</evidence>
<evidence type="ECO:0000256" key="2">
    <source>
        <dbReference type="ARBA" id="ARBA00022801"/>
    </source>
</evidence>
<keyword evidence="3 4" id="KW-0326">Glycosidase</keyword>
<dbReference type="Pfam" id="PF08244">
    <property type="entry name" value="Glyco_hydro_32C"/>
    <property type="match status" value="1"/>
</dbReference>